<name>A0A160TZ26_9ZZZZ</name>
<dbReference type="SUPFAM" id="SSF51735">
    <property type="entry name" value="NAD(P)-binding Rossmann-fold domains"/>
    <property type="match status" value="1"/>
</dbReference>
<reference evidence="3" key="1">
    <citation type="submission" date="2015-10" db="EMBL/GenBank/DDBJ databases">
        <authorList>
            <person name="Gilbert D.G."/>
        </authorList>
    </citation>
    <scope>NUCLEOTIDE SEQUENCE</scope>
</reference>
<dbReference type="PANTHER" id="PTHR43796">
    <property type="entry name" value="CARBOXYNORSPERMIDINE SYNTHASE"/>
    <property type="match status" value="1"/>
</dbReference>
<proteinExistence type="predicted"/>
<evidence type="ECO:0000313" key="3">
    <source>
        <dbReference type="EMBL" id="CUS55444.1"/>
    </source>
</evidence>
<accession>A0A160TZ26</accession>
<dbReference type="Gene3D" id="3.40.50.720">
    <property type="entry name" value="NAD(P)-binding Rossmann-like Domain"/>
    <property type="match status" value="1"/>
</dbReference>
<dbReference type="EMBL" id="CZQD01000001">
    <property type="protein sequence ID" value="CUS55444.1"/>
    <property type="molecule type" value="Genomic_DNA"/>
</dbReference>
<evidence type="ECO:0000259" key="1">
    <source>
        <dbReference type="Pfam" id="PF03435"/>
    </source>
</evidence>
<dbReference type="PANTHER" id="PTHR43796:SF2">
    <property type="entry name" value="CARBOXYNORSPERMIDINE SYNTHASE"/>
    <property type="match status" value="1"/>
</dbReference>
<gene>
    <name evidence="3" type="ORF">MGWOODY_Hyp1691</name>
</gene>
<dbReference type="InterPro" id="IPR005097">
    <property type="entry name" value="Sacchrp_dh_NADP-bd"/>
</dbReference>
<dbReference type="InterPro" id="IPR036291">
    <property type="entry name" value="NAD(P)-bd_dom_sf"/>
</dbReference>
<keyword evidence="3" id="KW-0472">Membrane</keyword>
<dbReference type="Pfam" id="PF13761">
    <property type="entry name" value="DUF4166"/>
    <property type="match status" value="1"/>
</dbReference>
<protein>
    <submittedName>
        <fullName evidence="3">Transmembrane protein</fullName>
    </submittedName>
</protein>
<evidence type="ECO:0000259" key="2">
    <source>
        <dbReference type="Pfam" id="PF13761"/>
    </source>
</evidence>
<sequence>MNSRILIIGGYGVFGGRLSAALLQGNEYDVIVAGRSLQKAEAFCERHGGIPYTIDIDAIDLTEQVRGLAPAIIVDAAGPWQDYGKDPYRVARAGLACGAHYLDLSDDAAFSEGIASLDTDARTKGVVIISGVSSVPALSSSATDALSKGMTSIELVESAITPGNRAPRGQSVIRSILSQTGQPLKVWKAGAWRHVTGWGAIRSITLTVPGIPPLKNRWLSPIGAPDLTLLPSRYDAASVQFSAGLELKLMHGGLFLLGKLVSRGLVKSLTSWTSVLQPLATLLRPFGSDRGGMRVSVTGKTAQDTHENRIWTLIAEAGDGPDIPTVPARIMIPKLLTGQIDPGARPCLGEFTLDEAEDALSSLNVSTGRTDTEITPVFRQVLGGAFDKLAAPLQHLHTVTSEHVWEGEAEIHRGKGFLALLANRLAGFPPSGRNVPVRVSMVRNRNGEMWTRQFGTHRFSSHLRRVEKDDSGIIRERFGVLDFSIRLLAGENQLEFPVMRARFLGVPLPRFLLPVSNTRETVLPDGSCQFDVAIYHSLAGLIAHYNGWLRPAA</sequence>
<feature type="domain" description="Saccharopine dehydrogenase NADP binding" evidence="1">
    <location>
        <begin position="5"/>
        <end position="129"/>
    </location>
</feature>
<organism evidence="3">
    <name type="scientific">hydrothermal vent metagenome</name>
    <dbReference type="NCBI Taxonomy" id="652676"/>
    <lineage>
        <taxon>unclassified sequences</taxon>
        <taxon>metagenomes</taxon>
        <taxon>ecological metagenomes</taxon>
    </lineage>
</organism>
<keyword evidence="3" id="KW-0812">Transmembrane</keyword>
<dbReference type="InterPro" id="IPR025311">
    <property type="entry name" value="DUF4166"/>
</dbReference>
<feature type="domain" description="DUF4166" evidence="2">
    <location>
        <begin position="389"/>
        <end position="549"/>
    </location>
</feature>
<dbReference type="Pfam" id="PF03435">
    <property type="entry name" value="Sacchrp_dh_NADP"/>
    <property type="match status" value="1"/>
</dbReference>
<dbReference type="AlphaFoldDB" id="A0A160TZ26"/>